<dbReference type="KEGG" id="bxe:Bxe_B0204"/>
<keyword evidence="3" id="KW-1185">Reference proteome</keyword>
<sequence>MKPAARPRGTSFGTCRHGSEASRRGFAQRSDELVQHDGGDQAGSADEAQQLQQREGFTGCGRDLLRSHGLFLKIGKSEMVHGSAAGACRLAQTAVH</sequence>
<dbReference type="Proteomes" id="UP000001817">
    <property type="component" value="Chromosome 2"/>
</dbReference>
<protein>
    <submittedName>
        <fullName evidence="2">Uncharacterized protein</fullName>
    </submittedName>
</protein>
<dbReference type="AlphaFoldDB" id="Q13JK0"/>
<proteinExistence type="predicted"/>
<feature type="compositionally biased region" description="Basic and acidic residues" evidence="1">
    <location>
        <begin position="17"/>
        <end position="39"/>
    </location>
</feature>
<name>Q13JK0_PARXL</name>
<feature type="region of interest" description="Disordered" evidence="1">
    <location>
        <begin position="1"/>
        <end position="54"/>
    </location>
</feature>
<evidence type="ECO:0000313" key="3">
    <source>
        <dbReference type="Proteomes" id="UP000001817"/>
    </source>
</evidence>
<organism evidence="2 3">
    <name type="scientific">Paraburkholderia xenovorans (strain LB400)</name>
    <dbReference type="NCBI Taxonomy" id="266265"/>
    <lineage>
        <taxon>Bacteria</taxon>
        <taxon>Pseudomonadati</taxon>
        <taxon>Pseudomonadota</taxon>
        <taxon>Betaproteobacteria</taxon>
        <taxon>Burkholderiales</taxon>
        <taxon>Burkholderiaceae</taxon>
        <taxon>Paraburkholderia</taxon>
    </lineage>
</organism>
<gene>
    <name evidence="2" type="ORF">Bxe_B0204</name>
</gene>
<evidence type="ECO:0000256" key="1">
    <source>
        <dbReference type="SAM" id="MobiDB-lite"/>
    </source>
</evidence>
<reference evidence="2 3" key="1">
    <citation type="journal article" date="2006" name="Proc. Natl. Acad. Sci. U.S.A.">
        <title>Burkholderia xenovorans LB400 harbors a multi-replicon, 9.73-Mbp genome shaped for versatility.</title>
        <authorList>
            <person name="Chain P.S."/>
            <person name="Denef V.J."/>
            <person name="Konstantinidis K.T."/>
            <person name="Vergez L.M."/>
            <person name="Agullo L."/>
            <person name="Reyes V.L."/>
            <person name="Hauser L."/>
            <person name="Cordova M."/>
            <person name="Gomez L."/>
            <person name="Gonzalez M."/>
            <person name="Land M."/>
            <person name="Lao V."/>
            <person name="Larimer F."/>
            <person name="LiPuma J.J."/>
            <person name="Mahenthiralingam E."/>
            <person name="Malfatti S.A."/>
            <person name="Marx C.J."/>
            <person name="Parnell J.J."/>
            <person name="Ramette A."/>
            <person name="Richardson P."/>
            <person name="Seeger M."/>
            <person name="Smith D."/>
            <person name="Spilker T."/>
            <person name="Sul W.J."/>
            <person name="Tsoi T.V."/>
            <person name="Ulrich L.E."/>
            <person name="Zhulin I.B."/>
            <person name="Tiedje J.M."/>
        </authorList>
    </citation>
    <scope>NUCLEOTIDE SEQUENCE [LARGE SCALE GENOMIC DNA]</scope>
    <source>
        <strain evidence="2 3">LB400</strain>
    </source>
</reference>
<evidence type="ECO:0000313" key="2">
    <source>
        <dbReference type="EMBL" id="ABE35739.1"/>
    </source>
</evidence>
<accession>Q13JK0</accession>
<dbReference type="EMBL" id="CP000271">
    <property type="protein sequence ID" value="ABE35739.1"/>
    <property type="molecule type" value="Genomic_DNA"/>
</dbReference>